<feature type="domain" description="Peptidase S54 rhomboid" evidence="6">
    <location>
        <begin position="40"/>
        <end position="181"/>
    </location>
</feature>
<proteinExistence type="predicted"/>
<organism evidence="7 8">
    <name type="scientific">Acinetobacter terrestris</name>
    <dbReference type="NCBI Taxonomy" id="2529843"/>
    <lineage>
        <taxon>Bacteria</taxon>
        <taxon>Pseudomonadati</taxon>
        <taxon>Pseudomonadota</taxon>
        <taxon>Gammaproteobacteria</taxon>
        <taxon>Moraxellales</taxon>
        <taxon>Moraxellaceae</taxon>
        <taxon>Acinetobacter</taxon>
        <taxon>Acinetobacter Taxon 24</taxon>
    </lineage>
</organism>
<feature type="transmembrane region" description="Helical" evidence="5">
    <location>
        <begin position="51"/>
        <end position="71"/>
    </location>
</feature>
<keyword evidence="7" id="KW-0378">Hydrolase</keyword>
<evidence type="ECO:0000259" key="6">
    <source>
        <dbReference type="Pfam" id="PF01694"/>
    </source>
</evidence>
<evidence type="ECO:0000256" key="2">
    <source>
        <dbReference type="ARBA" id="ARBA00022692"/>
    </source>
</evidence>
<dbReference type="Gene3D" id="1.20.1540.10">
    <property type="entry name" value="Rhomboid-like"/>
    <property type="match status" value="1"/>
</dbReference>
<keyword evidence="3 5" id="KW-1133">Transmembrane helix</keyword>
<dbReference type="NCBIfam" id="TIGR03902">
    <property type="entry name" value="rhom_GG_sort"/>
    <property type="match status" value="1"/>
</dbReference>
<sequence length="191" mass="21937">MKDQFLMRKVVFIAIVVSFSACLQVFADSFIYWQAGLFQEFWRLWTGHWVHVGWIHYALNMLAFACLPFIFPRVKVWHFAALLVLLPLFISLCFYYFFPDIEAYAGLSGVLHGAYVAVACVHLLYKKERNFAAFVLLLILAKLIWENTIGSVGTAELIGSPVLVEAHLLGVIGGVVIAMLYILWDYFFEWE</sequence>
<dbReference type="InterPro" id="IPR035952">
    <property type="entry name" value="Rhomboid-like_sf"/>
</dbReference>
<comment type="subcellular location">
    <subcellularLocation>
        <location evidence="1">Membrane</location>
        <topology evidence="1">Multi-pass membrane protein</topology>
    </subcellularLocation>
</comment>
<feature type="transmembrane region" description="Helical" evidence="5">
    <location>
        <begin position="104"/>
        <end position="124"/>
    </location>
</feature>
<keyword evidence="4 5" id="KW-0472">Membrane</keyword>
<feature type="transmembrane region" description="Helical" evidence="5">
    <location>
        <begin position="168"/>
        <end position="188"/>
    </location>
</feature>
<evidence type="ECO:0000256" key="5">
    <source>
        <dbReference type="SAM" id="Phobius"/>
    </source>
</evidence>
<evidence type="ECO:0000256" key="3">
    <source>
        <dbReference type="ARBA" id="ARBA00022989"/>
    </source>
</evidence>
<name>A0ABX1UYI4_9GAMM</name>
<keyword evidence="2 5" id="KW-0812">Transmembrane</keyword>
<protein>
    <submittedName>
        <fullName evidence="7">Rhombosortase</fullName>
        <ecNumber evidence="7">3.4.21.-</ecNumber>
    </submittedName>
</protein>
<dbReference type="RefSeq" id="WP_131319898.1">
    <property type="nucleotide sequence ID" value="NZ_JABERJ010000040.1"/>
</dbReference>
<evidence type="ECO:0000313" key="8">
    <source>
        <dbReference type="Proteomes" id="UP000555322"/>
    </source>
</evidence>
<keyword evidence="8" id="KW-1185">Reference proteome</keyword>
<accession>A0ABX1UYI4</accession>
<dbReference type="PROSITE" id="PS51257">
    <property type="entry name" value="PROKAR_LIPOPROTEIN"/>
    <property type="match status" value="1"/>
</dbReference>
<evidence type="ECO:0000313" key="7">
    <source>
        <dbReference type="EMBL" id="NNH27610.1"/>
    </source>
</evidence>
<dbReference type="GO" id="GO:0016787">
    <property type="term" value="F:hydrolase activity"/>
    <property type="evidence" value="ECO:0007669"/>
    <property type="project" value="UniProtKB-KW"/>
</dbReference>
<feature type="transmembrane region" description="Helical" evidence="5">
    <location>
        <begin position="131"/>
        <end position="148"/>
    </location>
</feature>
<dbReference type="SUPFAM" id="SSF144091">
    <property type="entry name" value="Rhomboid-like"/>
    <property type="match status" value="1"/>
</dbReference>
<dbReference type="Proteomes" id="UP000555322">
    <property type="component" value="Unassembled WGS sequence"/>
</dbReference>
<dbReference type="EC" id="3.4.21.-" evidence="7"/>
<comment type="caution">
    <text evidence="7">The sequence shown here is derived from an EMBL/GenBank/DDBJ whole genome shotgun (WGS) entry which is preliminary data.</text>
</comment>
<gene>
    <name evidence="7" type="primary">rrtA</name>
    <name evidence="7" type="ORF">HLH15_14305</name>
</gene>
<dbReference type="InterPro" id="IPR023826">
    <property type="entry name" value="Rhom-like_SP_proteobac"/>
</dbReference>
<feature type="transmembrane region" description="Helical" evidence="5">
    <location>
        <begin position="78"/>
        <end position="98"/>
    </location>
</feature>
<evidence type="ECO:0000256" key="1">
    <source>
        <dbReference type="ARBA" id="ARBA00004141"/>
    </source>
</evidence>
<reference evidence="7 8" key="1">
    <citation type="submission" date="2020-04" db="EMBL/GenBank/DDBJ databases">
        <title>Acinetobacter Taxon 24.</title>
        <authorList>
            <person name="Nemec A."/>
            <person name="Radolfova-Krizova L."/>
            <person name="Higgins P.G."/>
            <person name="Spanelova P."/>
        </authorList>
    </citation>
    <scope>NUCLEOTIDE SEQUENCE [LARGE SCALE GENOMIC DNA]</scope>
    <source>
        <strain evidence="7 8">ANC 5084</strain>
    </source>
</reference>
<dbReference type="InterPro" id="IPR022764">
    <property type="entry name" value="Peptidase_S54_rhomboid_dom"/>
</dbReference>
<dbReference type="EMBL" id="JABERJ010000040">
    <property type="protein sequence ID" value="NNH27610.1"/>
    <property type="molecule type" value="Genomic_DNA"/>
</dbReference>
<dbReference type="Pfam" id="PF01694">
    <property type="entry name" value="Rhomboid"/>
    <property type="match status" value="1"/>
</dbReference>
<evidence type="ECO:0000256" key="4">
    <source>
        <dbReference type="ARBA" id="ARBA00023136"/>
    </source>
</evidence>